<dbReference type="InterPro" id="IPR035093">
    <property type="entry name" value="RelE/ParE_toxin_dom_sf"/>
</dbReference>
<dbReference type="InterPro" id="IPR007712">
    <property type="entry name" value="RelE/ParE_toxin"/>
</dbReference>
<name>A0A7X2LWS7_9BURK</name>
<evidence type="ECO:0000256" key="1">
    <source>
        <dbReference type="ARBA" id="ARBA00022649"/>
    </source>
</evidence>
<reference evidence="2 3" key="1">
    <citation type="submission" date="2019-11" db="EMBL/GenBank/DDBJ databases">
        <title>Novel species isolated from a subtropical stream in China.</title>
        <authorList>
            <person name="Lu H."/>
        </authorList>
    </citation>
    <scope>NUCLEOTIDE SEQUENCE [LARGE SCALE GENOMIC DNA]</scope>
    <source>
        <strain evidence="2 3">FT92W</strain>
    </source>
</reference>
<keyword evidence="1" id="KW-1277">Toxin-antitoxin system</keyword>
<evidence type="ECO:0000313" key="2">
    <source>
        <dbReference type="EMBL" id="MRV75467.1"/>
    </source>
</evidence>
<proteinExistence type="predicted"/>
<evidence type="ECO:0000313" key="3">
    <source>
        <dbReference type="Proteomes" id="UP000446768"/>
    </source>
</evidence>
<keyword evidence="3" id="KW-1185">Reference proteome</keyword>
<protein>
    <submittedName>
        <fullName evidence="2">Type II toxin-antitoxin system RelE/ParE family toxin</fullName>
    </submittedName>
</protein>
<dbReference type="Gene3D" id="3.30.2310.20">
    <property type="entry name" value="RelE-like"/>
    <property type="match status" value="1"/>
</dbReference>
<sequence length="108" mass="12221">MGAVVRQTAGAVNIRIHAEAEAELEDAHQYYLGIDERLSAALLREVARLLAQISSYPLGCKLLGTGQLRRCTLKRFPYVVIYEPRVSEIMVIAFAHAKRLPGYWQDRH</sequence>
<gene>
    <name evidence="2" type="ORF">GJ700_27480</name>
</gene>
<dbReference type="EMBL" id="WKJJ01000020">
    <property type="protein sequence ID" value="MRV75467.1"/>
    <property type="molecule type" value="Genomic_DNA"/>
</dbReference>
<comment type="caution">
    <text evidence="2">The sequence shown here is derived from an EMBL/GenBank/DDBJ whole genome shotgun (WGS) entry which is preliminary data.</text>
</comment>
<dbReference type="Proteomes" id="UP000446768">
    <property type="component" value="Unassembled WGS sequence"/>
</dbReference>
<accession>A0A7X2LWS7</accession>
<dbReference type="Pfam" id="PF05016">
    <property type="entry name" value="ParE_toxin"/>
    <property type="match status" value="1"/>
</dbReference>
<dbReference type="AlphaFoldDB" id="A0A7X2LWS7"/>
<organism evidence="2 3">
    <name type="scientific">Pseudoduganella rivuli</name>
    <dbReference type="NCBI Taxonomy" id="2666085"/>
    <lineage>
        <taxon>Bacteria</taxon>
        <taxon>Pseudomonadati</taxon>
        <taxon>Pseudomonadota</taxon>
        <taxon>Betaproteobacteria</taxon>
        <taxon>Burkholderiales</taxon>
        <taxon>Oxalobacteraceae</taxon>
        <taxon>Telluria group</taxon>
        <taxon>Pseudoduganella</taxon>
    </lineage>
</organism>